<gene>
    <name evidence="2" type="ORF">GlitD10_1439</name>
</gene>
<dbReference type="RefSeq" id="WP_071454300.1">
    <property type="nucleotide sequence ID" value="NZ_CP017675.1"/>
</dbReference>
<proteinExistence type="predicted"/>
<dbReference type="PANTHER" id="PTHR35400:SF3">
    <property type="entry name" value="SLL1072 PROTEIN"/>
    <property type="match status" value="1"/>
</dbReference>
<organism evidence="2 3">
    <name type="scientific">Gloeomargarita lithophora Alchichica-D10</name>
    <dbReference type="NCBI Taxonomy" id="1188229"/>
    <lineage>
        <taxon>Bacteria</taxon>
        <taxon>Bacillati</taxon>
        <taxon>Cyanobacteriota</taxon>
        <taxon>Cyanophyceae</taxon>
        <taxon>Gloeomargaritales</taxon>
        <taxon>Gloeomargaritaceae</taxon>
        <taxon>Gloeomargarita</taxon>
    </lineage>
</organism>
<dbReference type="KEGG" id="glt:GlitD10_1439"/>
<evidence type="ECO:0000313" key="2">
    <source>
        <dbReference type="EMBL" id="APB33760.1"/>
    </source>
</evidence>
<dbReference type="AlphaFoldDB" id="A0A1J0ACW8"/>
<dbReference type="Proteomes" id="UP000180235">
    <property type="component" value="Chromosome"/>
</dbReference>
<evidence type="ECO:0000259" key="1">
    <source>
        <dbReference type="Pfam" id="PF05685"/>
    </source>
</evidence>
<dbReference type="SUPFAM" id="SSF52980">
    <property type="entry name" value="Restriction endonuclease-like"/>
    <property type="match status" value="1"/>
</dbReference>
<sequence>MTPIQTLILTLTQYHRLIAEGYFPPDERVELIAGQLQFMSPQGTRHTVCCMNLLQLLIPRLPTEWRLRCQDPITLLDESEPEPDMVIVKTGNYLTAHPTPGDIILIIEIADTSLAYDREIKAMLYAQAGISNYWLINLVDNQLEVFTKPHQKGYPSPAIHRPEQVISLPNTTVNFPLAPLFPTA</sequence>
<dbReference type="EMBL" id="CP017675">
    <property type="protein sequence ID" value="APB33760.1"/>
    <property type="molecule type" value="Genomic_DNA"/>
</dbReference>
<dbReference type="Gene3D" id="3.90.1570.10">
    <property type="entry name" value="tt1808, chain A"/>
    <property type="match status" value="1"/>
</dbReference>
<dbReference type="InterPro" id="IPR008538">
    <property type="entry name" value="Uma2"/>
</dbReference>
<reference evidence="2 3" key="1">
    <citation type="submission" date="2016-10" db="EMBL/GenBank/DDBJ databases">
        <title>Description of Gloeomargarita lithophora gen. nov., sp. nov., a thylakoid-bearing basal-branching cyanobacterium with intracellular carbonates, and proposal for Gloeomargaritales ord. nov.</title>
        <authorList>
            <person name="Moreira D."/>
            <person name="Tavera R."/>
            <person name="Benzerara K."/>
            <person name="Skouri-Panet F."/>
            <person name="Couradeau E."/>
            <person name="Gerard E."/>
            <person name="Loussert C."/>
            <person name="Novelo E."/>
            <person name="Zivanovic Y."/>
            <person name="Lopez-Garcia P."/>
        </authorList>
    </citation>
    <scope>NUCLEOTIDE SEQUENCE [LARGE SCALE GENOMIC DNA]</scope>
    <source>
        <strain evidence="2 3">D10</strain>
    </source>
</reference>
<dbReference type="InterPro" id="IPR011335">
    <property type="entry name" value="Restrct_endonuc-II-like"/>
</dbReference>
<accession>A0A1J0ACW8</accession>
<dbReference type="CDD" id="cd06260">
    <property type="entry name" value="DUF820-like"/>
    <property type="match status" value="1"/>
</dbReference>
<protein>
    <submittedName>
        <fullName evidence="2">Uncharacterized protein conserved in cyanobacteria</fullName>
    </submittedName>
</protein>
<dbReference type="InterPro" id="IPR012296">
    <property type="entry name" value="Nuclease_put_TT1808"/>
</dbReference>
<dbReference type="Pfam" id="PF05685">
    <property type="entry name" value="Uma2"/>
    <property type="match status" value="1"/>
</dbReference>
<name>A0A1J0ACW8_9CYAN</name>
<evidence type="ECO:0000313" key="3">
    <source>
        <dbReference type="Proteomes" id="UP000180235"/>
    </source>
</evidence>
<dbReference type="STRING" id="1188229.GlitD10_1439"/>
<keyword evidence="3" id="KW-1185">Reference proteome</keyword>
<dbReference type="PANTHER" id="PTHR35400">
    <property type="entry name" value="SLR1083 PROTEIN"/>
    <property type="match status" value="1"/>
</dbReference>
<dbReference type="OrthoDB" id="509866at2"/>
<feature type="domain" description="Putative restriction endonuclease" evidence="1">
    <location>
        <begin position="12"/>
        <end position="174"/>
    </location>
</feature>